<keyword evidence="13" id="KW-0862">Zinc</keyword>
<evidence type="ECO:0000256" key="4">
    <source>
        <dbReference type="ARBA" id="ARBA00004613"/>
    </source>
</evidence>
<evidence type="ECO:0000256" key="13">
    <source>
        <dbReference type="ARBA" id="ARBA00022833"/>
    </source>
</evidence>
<dbReference type="EMBL" id="FXUF01000002">
    <property type="protein sequence ID" value="SMP42768.1"/>
    <property type="molecule type" value="Genomic_DNA"/>
</dbReference>
<keyword evidence="16" id="KW-0865">Zymogen</keyword>
<comment type="subunit">
    <text evidence="19">Homodimer. The monomeric form is inactive while the homodimer is active.</text>
</comment>
<keyword evidence="25" id="KW-1185">Reference proteome</keyword>
<evidence type="ECO:0000256" key="9">
    <source>
        <dbReference type="ARBA" id="ARBA00022723"/>
    </source>
</evidence>
<dbReference type="GO" id="GO:0046872">
    <property type="term" value="F:metal ion binding"/>
    <property type="evidence" value="ECO:0007669"/>
    <property type="project" value="UniProtKB-KW"/>
</dbReference>
<feature type="coiled-coil region" evidence="21">
    <location>
        <begin position="469"/>
        <end position="503"/>
    </location>
</feature>
<dbReference type="GO" id="GO:0004180">
    <property type="term" value="F:carboxypeptidase activity"/>
    <property type="evidence" value="ECO:0007669"/>
    <property type="project" value="UniProtKB-KW"/>
</dbReference>
<evidence type="ECO:0000256" key="15">
    <source>
        <dbReference type="ARBA" id="ARBA00023049"/>
    </source>
</evidence>
<evidence type="ECO:0000256" key="3">
    <source>
        <dbReference type="ARBA" id="ARBA00004555"/>
    </source>
</evidence>
<dbReference type="GO" id="GO:0070573">
    <property type="term" value="F:metallodipeptidase activity"/>
    <property type="evidence" value="ECO:0007669"/>
    <property type="project" value="InterPro"/>
</dbReference>
<evidence type="ECO:0000256" key="11">
    <source>
        <dbReference type="ARBA" id="ARBA00022801"/>
    </source>
</evidence>
<dbReference type="Proteomes" id="UP001158066">
    <property type="component" value="Unassembled WGS sequence"/>
</dbReference>
<dbReference type="Gene3D" id="3.50.30.30">
    <property type="match status" value="1"/>
</dbReference>
<proteinExistence type="predicted"/>
<evidence type="ECO:0000256" key="2">
    <source>
        <dbReference type="ARBA" id="ARBA00004371"/>
    </source>
</evidence>
<keyword evidence="21" id="KW-0175">Coiled coil</keyword>
<dbReference type="InterPro" id="IPR003137">
    <property type="entry name" value="PA_domain"/>
</dbReference>
<evidence type="ECO:0000256" key="10">
    <source>
        <dbReference type="ARBA" id="ARBA00022729"/>
    </source>
</evidence>
<name>A0AA45WTJ6_9CLOT</name>
<feature type="domain" description="PA" evidence="22">
    <location>
        <begin position="107"/>
        <end position="196"/>
    </location>
</feature>
<organism evidence="24 25">
    <name type="scientific">Anoxynatronum buryatiense</name>
    <dbReference type="NCBI Taxonomy" id="489973"/>
    <lineage>
        <taxon>Bacteria</taxon>
        <taxon>Bacillati</taxon>
        <taxon>Bacillota</taxon>
        <taxon>Clostridia</taxon>
        <taxon>Eubacteriales</taxon>
        <taxon>Clostridiaceae</taxon>
        <taxon>Anoxynatronum</taxon>
    </lineage>
</organism>
<comment type="subcellular location">
    <subcellularLocation>
        <location evidence="1">Endoplasmic reticulum</location>
    </subcellularLocation>
    <subcellularLocation>
        <location evidence="3">Golgi apparatus</location>
    </subcellularLocation>
    <subcellularLocation>
        <location evidence="2">Lysosome</location>
    </subcellularLocation>
    <subcellularLocation>
        <location evidence="4">Secreted</location>
    </subcellularLocation>
</comment>
<evidence type="ECO:0000256" key="17">
    <source>
        <dbReference type="ARBA" id="ARBA00023180"/>
    </source>
</evidence>
<dbReference type="GO" id="GO:0005764">
    <property type="term" value="C:lysosome"/>
    <property type="evidence" value="ECO:0007669"/>
    <property type="project" value="UniProtKB-SubCell"/>
</dbReference>
<keyword evidence="10" id="KW-0732">Signal</keyword>
<keyword evidence="7 24" id="KW-0121">Carboxypeptidase</keyword>
<keyword evidence="15" id="KW-0482">Metalloprotease</keyword>
<sequence length="710" mass="81058">MSRDNIRLPRHWQHYLSKASVTYAHSVAMKLHPLVNSPLGGRNAGSQAEHEAAEMLFQEMKAIGLKEVKKEAFPVVKWEFRNASLYAEGHTIRPYAYPSGGTEPEGVTAPLVPVGRGTRQDYEGLDVTGKIVLIDIDMRNDWWITYPALEAAHRGAVALVCSCSGGFSMGDEQALNCQDFVGPVTIPCVSISRKDAGWLKERYAHRQTTGDMNITLQVENQIDPSGVSYNLTGVIPGKNRHEQVLVGDHYDCHFWGFQDNNAAVGLTLAIAKGIVDAGIIPERDLVFILHGAEESGALDTRYDWSVGAWNQVKRVRREWTGKTLAYLNFELPACHFPNSHYTAAAPELFTMLESFRNTLPDELKTFRGDPYETGYRQFSWSDDWSYTAAGIPGMVNAFLTNKQGEVNDFFITTYHSQFDNPDTYDEAMFRHHLQLYGLLALYLTDTPLIMLDFSHQAVRLKESLCIETVEWFQEEADSLRSAIEEMERRSKSLIEKLEKINRRLSIHESDTAMAGSDQYEQCRRINRYLLEWFRRFQDLFLRLDWSDVPIFGHEHFQHNILMLEAALEHLKLREPDQALAYLVQIEDEWISAHFSREVVDHFTHQVMGEDRQHNQYWGTGRVMGAIDLYQPLVAIQKKKQLLDDGGENVDFNGEMELLLHHRQQQGVALQQCLQREVKGLEAMLRQWEEDDLDGLVEGLVLHLTADGVLI</sequence>
<keyword evidence="6" id="KW-0964">Secreted</keyword>
<dbReference type="RefSeq" id="WP_283407930.1">
    <property type="nucleotide sequence ID" value="NZ_FXUF01000002.1"/>
</dbReference>
<dbReference type="AlphaFoldDB" id="A0AA45WTJ6"/>
<dbReference type="PANTHER" id="PTHR12053:SF3">
    <property type="entry name" value="CARBOXYPEPTIDASE Q"/>
    <property type="match status" value="1"/>
</dbReference>
<keyword evidence="17" id="KW-0325">Glycoprotein</keyword>
<evidence type="ECO:0000313" key="24">
    <source>
        <dbReference type="EMBL" id="SMP42768.1"/>
    </source>
</evidence>
<dbReference type="GO" id="GO:0006508">
    <property type="term" value="P:proteolysis"/>
    <property type="evidence" value="ECO:0007669"/>
    <property type="project" value="UniProtKB-KW"/>
</dbReference>
<keyword evidence="14" id="KW-0333">Golgi apparatus</keyword>
<keyword evidence="11" id="KW-0378">Hydrolase</keyword>
<keyword evidence="8" id="KW-0645">Protease</keyword>
<evidence type="ECO:0000256" key="5">
    <source>
        <dbReference type="ARBA" id="ARBA00014116"/>
    </source>
</evidence>
<evidence type="ECO:0000256" key="20">
    <source>
        <dbReference type="ARBA" id="ARBA00033328"/>
    </source>
</evidence>
<dbReference type="GO" id="GO:0005576">
    <property type="term" value="C:extracellular region"/>
    <property type="evidence" value="ECO:0007669"/>
    <property type="project" value="UniProtKB-SubCell"/>
</dbReference>
<evidence type="ECO:0000256" key="8">
    <source>
        <dbReference type="ARBA" id="ARBA00022670"/>
    </source>
</evidence>
<feature type="domain" description="Peptidase M28" evidence="23">
    <location>
        <begin position="230"/>
        <end position="434"/>
    </location>
</feature>
<evidence type="ECO:0000256" key="7">
    <source>
        <dbReference type="ARBA" id="ARBA00022645"/>
    </source>
</evidence>
<evidence type="ECO:0000256" key="12">
    <source>
        <dbReference type="ARBA" id="ARBA00022824"/>
    </source>
</evidence>
<dbReference type="InterPro" id="IPR007484">
    <property type="entry name" value="Peptidase_M28"/>
</dbReference>
<protein>
    <recommendedName>
        <fullName evidence="5">Carboxypeptidase Q</fullName>
    </recommendedName>
    <alternativeName>
        <fullName evidence="20">Plasma glutamate carboxypeptidase</fullName>
    </alternativeName>
</protein>
<accession>A0AA45WTJ6</accession>
<reference evidence="24" key="1">
    <citation type="submission" date="2017-05" db="EMBL/GenBank/DDBJ databases">
        <authorList>
            <person name="Varghese N."/>
            <person name="Submissions S."/>
        </authorList>
    </citation>
    <scope>NUCLEOTIDE SEQUENCE</scope>
    <source>
        <strain evidence="24">Su22</strain>
    </source>
</reference>
<keyword evidence="12" id="KW-0256">Endoplasmic reticulum</keyword>
<dbReference type="InterPro" id="IPR046450">
    <property type="entry name" value="PA_dom_sf"/>
</dbReference>
<evidence type="ECO:0000256" key="16">
    <source>
        <dbReference type="ARBA" id="ARBA00023145"/>
    </source>
</evidence>
<dbReference type="Gene3D" id="3.40.630.10">
    <property type="entry name" value="Zn peptidases"/>
    <property type="match status" value="1"/>
</dbReference>
<evidence type="ECO:0000259" key="23">
    <source>
        <dbReference type="Pfam" id="PF04389"/>
    </source>
</evidence>
<dbReference type="Pfam" id="PF04389">
    <property type="entry name" value="Peptidase_M28"/>
    <property type="match status" value="1"/>
</dbReference>
<dbReference type="SUPFAM" id="SSF52025">
    <property type="entry name" value="PA domain"/>
    <property type="match status" value="1"/>
</dbReference>
<dbReference type="SUPFAM" id="SSF53187">
    <property type="entry name" value="Zn-dependent exopeptidases"/>
    <property type="match status" value="1"/>
</dbReference>
<evidence type="ECO:0000256" key="6">
    <source>
        <dbReference type="ARBA" id="ARBA00022525"/>
    </source>
</evidence>
<dbReference type="InterPro" id="IPR039866">
    <property type="entry name" value="CPQ"/>
</dbReference>
<evidence type="ECO:0000256" key="18">
    <source>
        <dbReference type="ARBA" id="ARBA00023228"/>
    </source>
</evidence>
<evidence type="ECO:0000256" key="14">
    <source>
        <dbReference type="ARBA" id="ARBA00023034"/>
    </source>
</evidence>
<dbReference type="PANTHER" id="PTHR12053">
    <property type="entry name" value="PROTEASE FAMILY M28 PLASMA GLUTAMATE CARBOXYPEPTIDASE-RELATED"/>
    <property type="match status" value="1"/>
</dbReference>
<evidence type="ECO:0000256" key="1">
    <source>
        <dbReference type="ARBA" id="ARBA00004240"/>
    </source>
</evidence>
<keyword evidence="18" id="KW-0458">Lysosome</keyword>
<gene>
    <name evidence="24" type="ORF">SAMN06296020_10212</name>
</gene>
<evidence type="ECO:0000259" key="22">
    <source>
        <dbReference type="Pfam" id="PF02225"/>
    </source>
</evidence>
<comment type="caution">
    <text evidence="24">The sequence shown here is derived from an EMBL/GenBank/DDBJ whole genome shotgun (WGS) entry which is preliminary data.</text>
</comment>
<evidence type="ECO:0000256" key="19">
    <source>
        <dbReference type="ARBA" id="ARBA00025833"/>
    </source>
</evidence>
<evidence type="ECO:0000313" key="25">
    <source>
        <dbReference type="Proteomes" id="UP001158066"/>
    </source>
</evidence>
<keyword evidence="9" id="KW-0479">Metal-binding</keyword>
<dbReference type="Pfam" id="PF02225">
    <property type="entry name" value="PA"/>
    <property type="match status" value="1"/>
</dbReference>
<evidence type="ECO:0000256" key="21">
    <source>
        <dbReference type="SAM" id="Coils"/>
    </source>
</evidence>